<feature type="region of interest" description="Disordered" evidence="6">
    <location>
        <begin position="813"/>
        <end position="867"/>
    </location>
</feature>
<feature type="binding site" evidence="4">
    <location>
        <begin position="107"/>
        <end position="114"/>
    </location>
    <ligand>
        <name>ATP</name>
        <dbReference type="ChEBI" id="CHEBI:30616"/>
    </ligand>
</feature>
<dbReference type="GO" id="GO:0005875">
    <property type="term" value="C:microtubule associated complex"/>
    <property type="evidence" value="ECO:0007669"/>
    <property type="project" value="TreeGrafter"/>
</dbReference>
<evidence type="ECO:0000259" key="7">
    <source>
        <dbReference type="PROSITE" id="PS50067"/>
    </source>
</evidence>
<comment type="caution">
    <text evidence="8">The sequence shown here is derived from an EMBL/GenBank/DDBJ whole genome shotgun (WGS) entry which is preliminary data.</text>
</comment>
<name>A0A9W6F042_9CHLO</name>
<feature type="region of interest" description="Disordered" evidence="6">
    <location>
        <begin position="924"/>
        <end position="972"/>
    </location>
</feature>
<keyword evidence="5" id="KW-0175">Coiled coil</keyword>
<dbReference type="Proteomes" id="UP001165080">
    <property type="component" value="Unassembled WGS sequence"/>
</dbReference>
<feature type="compositionally biased region" description="Gly residues" evidence="6">
    <location>
        <begin position="627"/>
        <end position="637"/>
    </location>
</feature>
<feature type="region of interest" description="Disordered" evidence="6">
    <location>
        <begin position="120"/>
        <end position="142"/>
    </location>
</feature>
<evidence type="ECO:0000313" key="9">
    <source>
        <dbReference type="Proteomes" id="UP001165080"/>
    </source>
</evidence>
<dbReference type="PANTHER" id="PTHR47969:SF29">
    <property type="entry name" value="KINESIN-LIKE PROTEIN"/>
    <property type="match status" value="1"/>
</dbReference>
<dbReference type="PRINTS" id="PR00380">
    <property type="entry name" value="KINESINHEAVY"/>
</dbReference>
<evidence type="ECO:0000256" key="2">
    <source>
        <dbReference type="ARBA" id="ARBA00022840"/>
    </source>
</evidence>
<feature type="compositionally biased region" description="Low complexity" evidence="6">
    <location>
        <begin position="577"/>
        <end position="606"/>
    </location>
</feature>
<organism evidence="8 9">
    <name type="scientific">Pleodorina starrii</name>
    <dbReference type="NCBI Taxonomy" id="330485"/>
    <lineage>
        <taxon>Eukaryota</taxon>
        <taxon>Viridiplantae</taxon>
        <taxon>Chlorophyta</taxon>
        <taxon>core chlorophytes</taxon>
        <taxon>Chlorophyceae</taxon>
        <taxon>CS clade</taxon>
        <taxon>Chlamydomonadales</taxon>
        <taxon>Volvocaceae</taxon>
        <taxon>Pleodorina</taxon>
    </lineage>
</organism>
<keyword evidence="2 4" id="KW-0067">ATP-binding</keyword>
<proteinExistence type="inferred from homology"/>
<dbReference type="Pfam" id="PF00225">
    <property type="entry name" value="Kinesin"/>
    <property type="match status" value="2"/>
</dbReference>
<dbReference type="InterPro" id="IPR019821">
    <property type="entry name" value="Kinesin_motor_CS"/>
</dbReference>
<evidence type="ECO:0000313" key="8">
    <source>
        <dbReference type="EMBL" id="GLC51703.1"/>
    </source>
</evidence>
<feature type="region of interest" description="Disordered" evidence="6">
    <location>
        <begin position="572"/>
        <end position="793"/>
    </location>
</feature>
<evidence type="ECO:0000256" key="1">
    <source>
        <dbReference type="ARBA" id="ARBA00022741"/>
    </source>
</evidence>
<protein>
    <recommendedName>
        <fullName evidence="7">Kinesin motor domain-containing protein</fullName>
    </recommendedName>
</protein>
<feature type="domain" description="Kinesin motor" evidence="7">
    <location>
        <begin position="11"/>
        <end position="433"/>
    </location>
</feature>
<dbReference type="GO" id="GO:0008017">
    <property type="term" value="F:microtubule binding"/>
    <property type="evidence" value="ECO:0007669"/>
    <property type="project" value="InterPro"/>
</dbReference>
<keyword evidence="3 4" id="KW-0505">Motor protein</keyword>
<feature type="compositionally biased region" description="Polar residues" evidence="6">
    <location>
        <begin position="682"/>
        <end position="691"/>
    </location>
</feature>
<keyword evidence="1 4" id="KW-0547">Nucleotide-binding</keyword>
<dbReference type="GO" id="GO:0007018">
    <property type="term" value="P:microtubule-based movement"/>
    <property type="evidence" value="ECO:0007669"/>
    <property type="project" value="InterPro"/>
</dbReference>
<dbReference type="EMBL" id="BRXU01000004">
    <property type="protein sequence ID" value="GLC51703.1"/>
    <property type="molecule type" value="Genomic_DNA"/>
</dbReference>
<dbReference type="Gene3D" id="3.40.850.10">
    <property type="entry name" value="Kinesin motor domain"/>
    <property type="match status" value="1"/>
</dbReference>
<evidence type="ECO:0000256" key="4">
    <source>
        <dbReference type="PROSITE-ProRule" id="PRU00283"/>
    </source>
</evidence>
<dbReference type="GO" id="GO:0003777">
    <property type="term" value="F:microtubule motor activity"/>
    <property type="evidence" value="ECO:0007669"/>
    <property type="project" value="InterPro"/>
</dbReference>
<dbReference type="GO" id="GO:0005524">
    <property type="term" value="F:ATP binding"/>
    <property type="evidence" value="ECO:0007669"/>
    <property type="project" value="UniProtKB-UniRule"/>
</dbReference>
<feature type="compositionally biased region" description="Gly residues" evidence="6">
    <location>
        <begin position="497"/>
        <end position="509"/>
    </location>
</feature>
<accession>A0A9W6F042</accession>
<feature type="compositionally biased region" description="Polar residues" evidence="6">
    <location>
        <begin position="523"/>
        <end position="532"/>
    </location>
</feature>
<sequence>MASDTADQPNRIQVVVRVRPVLPQELADEVAVTCSQDARRLQVLLPDRLSGGANVLPGATRSGARSYEFDACLPGNTTQEELYDTCGLQELVEAALDGYCVTVFAFGQTGSGKTHTIIGPRLSRGPAGGASPSSATGRLNATGSAGFAGGGGSAAGGGGGGDDLLTVPGSAASGTSARSLGSAASAAAAGGITIDPEDGILTRCISAAYRSIEARSGSSEFSVTASVVELYNEAVTDLLALDKTKQLQVRKDSRDGFAVTGLTQVSCPTDVSAVRYMVRALQYRHTRGHKLNEYSSRSHCLMTFVFASKEAGPGGQMGAKGGIRRYGKLALVDLAGSERLRDTGNTEKGAVRETGAINKSLFTLGQVLGALSARSSGSTSAFVPFRDSKLTQLLWDGLRGSGRCLMLACLGPMRAAAEESLNTLHFATMATRIKAEPVVLLDPQDQLVLDLRKTILQLREENRQLAGALQQLSGGADPSAVLAGLPEALRASAGTVSGSGGGGPRGSIGSGSVTPTEDPGTPQRPQHLQQSPAPGPTGRGRQPFEGAVTEAAAAVGNGSGSGSGGYGYVGGGGSGSGYMPPQSSAPMQQPTQPTSSQQQQQQQSMQLVQSVNSGGLGLRVSYDSSQGGYGGGGGGGQHYQQQQPYRQQSQQQYMQYPQQSQPYPQQQQRGPMGQPTEIPSPVQLSAVNSQARSKRAVGRRPSPVHAAYGAQGRRGAGGGRGGSPRAKSVGRSGGGGGRPTYLTEDPGALLFGYSSALQPPPLPASGNSSSMSLPALVPTRGSPGVAPPPPALSEFPELAAMEAEFQSMMAIGGGGAAKRAPPGSGSGAGGGGGGGAAAPAASRGAGRPSPPDADPEGDEGPKPDVRALRWAERNSWFGTDYDMTAYAYQVHDRLVDVERVDPASETYYSEIERRVAEKFPDRWARATKDHHPGGSGAAAAAAVRRAAAPAASPSRLRGSSGEPLASPTPSYSSALRVNVKEPLYRSTASVSGSVSGSGSGNSRDVAASLAAQAAAARARQPQGQLQPGGASASYDAGQYDAYGESNGGGGGGSEPATPLYAATSSGMVTPPMGGAVNPFNIGALHSVAPPKAARVAHVPGGGQGLVLVPAGAEPLGRGGAAGSGDVYADPNAAERIQREYARQRALVVEELRKAKEEAESERQRILARIQRAAGGNSWR</sequence>
<feature type="compositionally biased region" description="Low complexity" evidence="6">
    <location>
        <begin position="638"/>
        <end position="675"/>
    </location>
</feature>
<feature type="region of interest" description="Disordered" evidence="6">
    <location>
        <begin position="493"/>
        <end position="543"/>
    </location>
</feature>
<keyword evidence="9" id="KW-1185">Reference proteome</keyword>
<feature type="compositionally biased region" description="Gly residues" evidence="6">
    <location>
        <begin position="712"/>
        <end position="722"/>
    </location>
</feature>
<dbReference type="GO" id="GO:0007052">
    <property type="term" value="P:mitotic spindle organization"/>
    <property type="evidence" value="ECO:0007669"/>
    <property type="project" value="TreeGrafter"/>
</dbReference>
<comment type="similarity">
    <text evidence="4">Belongs to the TRAFAC class myosin-kinesin ATPase superfamily. Kinesin family.</text>
</comment>
<feature type="compositionally biased region" description="Low complexity" evidence="6">
    <location>
        <begin position="937"/>
        <end position="961"/>
    </location>
</feature>
<dbReference type="InterPro" id="IPR001752">
    <property type="entry name" value="Kinesin_motor_dom"/>
</dbReference>
<evidence type="ECO:0000256" key="6">
    <source>
        <dbReference type="SAM" id="MobiDB-lite"/>
    </source>
</evidence>
<gene>
    <name evidence="8" type="primary">PLEST005006</name>
    <name evidence="8" type="ORF">PLESTB_000530800</name>
</gene>
<dbReference type="AlphaFoldDB" id="A0A9W6F042"/>
<feature type="compositionally biased region" description="Low complexity" evidence="6">
    <location>
        <begin position="1014"/>
        <end position="1033"/>
    </location>
</feature>
<reference evidence="8 9" key="1">
    <citation type="journal article" date="2023" name="Commun. Biol.">
        <title>Reorganization of the ancestral sex-determining regions during the evolution of trioecy in Pleodorina starrii.</title>
        <authorList>
            <person name="Takahashi K."/>
            <person name="Suzuki S."/>
            <person name="Kawai-Toyooka H."/>
            <person name="Yamamoto K."/>
            <person name="Hamaji T."/>
            <person name="Ootsuki R."/>
            <person name="Yamaguchi H."/>
            <person name="Kawachi M."/>
            <person name="Higashiyama T."/>
            <person name="Nozaki H."/>
        </authorList>
    </citation>
    <scope>NUCLEOTIDE SEQUENCE [LARGE SCALE GENOMIC DNA]</scope>
    <source>
        <strain evidence="8 9">NIES-4479</strain>
    </source>
</reference>
<feature type="compositionally biased region" description="Gly residues" evidence="6">
    <location>
        <begin position="824"/>
        <end position="836"/>
    </location>
</feature>
<dbReference type="InterPro" id="IPR027417">
    <property type="entry name" value="P-loop_NTPase"/>
</dbReference>
<dbReference type="PROSITE" id="PS50067">
    <property type="entry name" value="KINESIN_MOTOR_2"/>
    <property type="match status" value="1"/>
</dbReference>
<feature type="coiled-coil region" evidence="5">
    <location>
        <begin position="1137"/>
        <end position="1168"/>
    </location>
</feature>
<dbReference type="SUPFAM" id="SSF52540">
    <property type="entry name" value="P-loop containing nucleoside triphosphate hydrolases"/>
    <property type="match status" value="1"/>
</dbReference>
<dbReference type="SMART" id="SM00129">
    <property type="entry name" value="KISc"/>
    <property type="match status" value="1"/>
</dbReference>
<dbReference type="InterPro" id="IPR036961">
    <property type="entry name" value="Kinesin_motor_dom_sf"/>
</dbReference>
<dbReference type="PROSITE" id="PS00411">
    <property type="entry name" value="KINESIN_MOTOR_1"/>
    <property type="match status" value="1"/>
</dbReference>
<evidence type="ECO:0000256" key="5">
    <source>
        <dbReference type="SAM" id="Coils"/>
    </source>
</evidence>
<evidence type="ECO:0000256" key="3">
    <source>
        <dbReference type="ARBA" id="ARBA00023175"/>
    </source>
</evidence>
<feature type="compositionally biased region" description="Low complexity" evidence="6">
    <location>
        <begin position="837"/>
        <end position="847"/>
    </location>
</feature>
<dbReference type="PANTHER" id="PTHR47969">
    <property type="entry name" value="CHROMOSOME-ASSOCIATED KINESIN KIF4A-RELATED"/>
    <property type="match status" value="1"/>
</dbReference>
<feature type="region of interest" description="Disordered" evidence="6">
    <location>
        <begin position="1014"/>
        <end position="1062"/>
    </location>
</feature>
<dbReference type="GO" id="GO:0051231">
    <property type="term" value="P:spindle elongation"/>
    <property type="evidence" value="ECO:0007669"/>
    <property type="project" value="TreeGrafter"/>
</dbReference>
<dbReference type="InterPro" id="IPR027640">
    <property type="entry name" value="Kinesin-like_fam"/>
</dbReference>